<evidence type="ECO:0000313" key="3">
    <source>
        <dbReference type="EMBL" id="RFU24471.1"/>
    </source>
</evidence>
<dbReference type="Pfam" id="PF13561">
    <property type="entry name" value="adh_short_C2"/>
    <property type="match status" value="1"/>
</dbReference>
<name>A0A3E2GTH5_SCYLI</name>
<evidence type="ECO:0000256" key="1">
    <source>
        <dbReference type="ARBA" id="ARBA00022857"/>
    </source>
</evidence>
<dbReference type="NCBIfam" id="NF005559">
    <property type="entry name" value="PRK07231.1"/>
    <property type="match status" value="1"/>
</dbReference>
<dbReference type="InterPro" id="IPR002347">
    <property type="entry name" value="SDR_fam"/>
</dbReference>
<organism evidence="3 4">
    <name type="scientific">Scytalidium lignicola</name>
    <name type="common">Hyphomycete</name>
    <dbReference type="NCBI Taxonomy" id="5539"/>
    <lineage>
        <taxon>Eukaryota</taxon>
        <taxon>Fungi</taxon>
        <taxon>Dikarya</taxon>
        <taxon>Ascomycota</taxon>
        <taxon>Pezizomycotina</taxon>
        <taxon>Leotiomycetes</taxon>
        <taxon>Leotiomycetes incertae sedis</taxon>
        <taxon>Scytalidium</taxon>
    </lineage>
</organism>
<dbReference type="OrthoDB" id="294295at2759"/>
<proteinExistence type="predicted"/>
<dbReference type="GO" id="GO:0009688">
    <property type="term" value="P:abscisic acid biosynthetic process"/>
    <property type="evidence" value="ECO:0007669"/>
    <property type="project" value="UniProtKB-ARBA"/>
</dbReference>
<keyword evidence="2" id="KW-0560">Oxidoreductase</keyword>
<dbReference type="PRINTS" id="PR00080">
    <property type="entry name" value="SDRFAMILY"/>
</dbReference>
<keyword evidence="4" id="KW-1185">Reference proteome</keyword>
<dbReference type="PANTHER" id="PTHR43639">
    <property type="entry name" value="OXIDOREDUCTASE, SHORT-CHAIN DEHYDROGENASE/REDUCTASE FAMILY (AFU_ORTHOLOGUE AFUA_5G02870)"/>
    <property type="match status" value="1"/>
</dbReference>
<dbReference type="Proteomes" id="UP000258309">
    <property type="component" value="Unassembled WGS sequence"/>
</dbReference>
<dbReference type="GO" id="GO:0016491">
    <property type="term" value="F:oxidoreductase activity"/>
    <property type="evidence" value="ECO:0007669"/>
    <property type="project" value="UniProtKB-KW"/>
</dbReference>
<dbReference type="EMBL" id="NCSJ02000443">
    <property type="protein sequence ID" value="RFU24471.1"/>
    <property type="molecule type" value="Genomic_DNA"/>
</dbReference>
<dbReference type="InterPro" id="IPR036291">
    <property type="entry name" value="NAD(P)-bd_dom_sf"/>
</dbReference>
<dbReference type="Gene3D" id="3.40.50.720">
    <property type="entry name" value="NAD(P)-binding Rossmann-like Domain"/>
    <property type="match status" value="1"/>
</dbReference>
<protein>
    <submittedName>
        <fullName evidence="3">Uncharacterized protein</fullName>
    </submittedName>
</protein>
<dbReference type="STRING" id="5539.A0A3E2GTH5"/>
<sequence>MVPATINSTHYRDITCSKIVLKSNITNNKLVGQVALITGAGGGFGESFAKRFAAEGAKVVIAKINFTAGKQVEQEIRSTHGEDSETALKSTLQKFGKLDILINNASTTHPKKPSHDITEDKWSKVIDVNMKSIYLSFAVIIPYFREQKKGVVLNISSIGGLRAKDQLVYYGASKAFVNKMTKGLAAEYGTDGIQVNSICPLLGYTGLTEIFTGVKATPEFRAKFAASIPLKRGLDHEDLANAAVFLCSSDASFVTGQNLAVDGGSTCMVN</sequence>
<dbReference type="PRINTS" id="PR00081">
    <property type="entry name" value="GDHRDH"/>
</dbReference>
<feature type="non-terminal residue" evidence="3">
    <location>
        <position position="270"/>
    </location>
</feature>
<comment type="caution">
    <text evidence="3">The sequence shown here is derived from an EMBL/GenBank/DDBJ whole genome shotgun (WGS) entry which is preliminary data.</text>
</comment>
<dbReference type="AlphaFoldDB" id="A0A3E2GTH5"/>
<reference evidence="3 4" key="1">
    <citation type="submission" date="2018-05" db="EMBL/GenBank/DDBJ databases">
        <title>Draft genome sequence of Scytalidium lignicola DSM 105466, a ubiquitous saprotrophic fungus.</title>
        <authorList>
            <person name="Buettner E."/>
            <person name="Gebauer A.M."/>
            <person name="Hofrichter M."/>
            <person name="Liers C."/>
            <person name="Kellner H."/>
        </authorList>
    </citation>
    <scope>NUCLEOTIDE SEQUENCE [LARGE SCALE GENOMIC DNA]</scope>
    <source>
        <strain evidence="3 4">DSM 105466</strain>
    </source>
</reference>
<keyword evidence="1" id="KW-0521">NADP</keyword>
<gene>
    <name evidence="3" type="ORF">B7463_g11871</name>
</gene>
<accession>A0A3E2GTH5</accession>
<evidence type="ECO:0000313" key="4">
    <source>
        <dbReference type="Proteomes" id="UP000258309"/>
    </source>
</evidence>
<dbReference type="OMA" id="SPDFKYM"/>
<dbReference type="FunFam" id="3.40.50.720:FF:000084">
    <property type="entry name" value="Short-chain dehydrogenase reductase"/>
    <property type="match status" value="1"/>
</dbReference>
<dbReference type="SUPFAM" id="SSF51735">
    <property type="entry name" value="NAD(P)-binding Rossmann-fold domains"/>
    <property type="match status" value="1"/>
</dbReference>
<dbReference type="PANTHER" id="PTHR43639:SF5">
    <property type="entry name" value="OXIDOREDUCTASE, SHORT-CHAIN DEHYDROGENASE_REDUCTASE FAMILY (AFU_ORTHOLOGUE AFUA_6G09140)"/>
    <property type="match status" value="1"/>
</dbReference>
<evidence type="ECO:0000256" key="2">
    <source>
        <dbReference type="ARBA" id="ARBA00023002"/>
    </source>
</evidence>
<feature type="non-terminal residue" evidence="3">
    <location>
        <position position="1"/>
    </location>
</feature>